<comment type="caution">
    <text evidence="8">The sequence shown here is derived from an EMBL/GenBank/DDBJ whole genome shotgun (WGS) entry which is preliminary data.</text>
</comment>
<keyword evidence="9" id="KW-1185">Reference proteome</keyword>
<evidence type="ECO:0000256" key="4">
    <source>
        <dbReference type="ARBA" id="ARBA00022989"/>
    </source>
</evidence>
<gene>
    <name evidence="8" type="ORF">E4O92_09565</name>
</gene>
<dbReference type="Proteomes" id="UP000297258">
    <property type="component" value="Unassembled WGS sequence"/>
</dbReference>
<evidence type="ECO:0000256" key="3">
    <source>
        <dbReference type="ARBA" id="ARBA00022692"/>
    </source>
</evidence>
<evidence type="ECO:0000256" key="5">
    <source>
        <dbReference type="ARBA" id="ARBA00023136"/>
    </source>
</evidence>
<dbReference type="Pfam" id="PF03626">
    <property type="entry name" value="COX4_pro"/>
    <property type="match status" value="1"/>
</dbReference>
<evidence type="ECO:0008006" key="10">
    <source>
        <dbReference type="Google" id="ProtNLM"/>
    </source>
</evidence>
<proteinExistence type="predicted"/>
<dbReference type="InterPro" id="IPR011743">
    <property type="entry name" value="Caa3_sub_IV"/>
</dbReference>
<keyword evidence="3 7" id="KW-0812">Transmembrane</keyword>
<evidence type="ECO:0000256" key="1">
    <source>
        <dbReference type="ARBA" id="ARBA00004651"/>
    </source>
</evidence>
<dbReference type="EMBL" id="SPUM01000056">
    <property type="protein sequence ID" value="TFW32510.1"/>
    <property type="molecule type" value="Genomic_DNA"/>
</dbReference>
<dbReference type="InterPro" id="IPR005171">
    <property type="entry name" value="Cyt_c_oxidase_su4_prok"/>
</dbReference>
<feature type="region of interest" description="Disordered" evidence="6">
    <location>
        <begin position="90"/>
        <end position="130"/>
    </location>
</feature>
<keyword evidence="5 7" id="KW-0472">Membrane</keyword>
<dbReference type="AlphaFoldDB" id="A0A4Y9T3A8"/>
<dbReference type="NCBIfam" id="TIGR02229">
    <property type="entry name" value="caa3_sub_IV"/>
    <property type="match status" value="1"/>
</dbReference>
<keyword evidence="4 7" id="KW-1133">Transmembrane helix</keyword>
<feature type="compositionally biased region" description="Low complexity" evidence="6">
    <location>
        <begin position="103"/>
        <end position="117"/>
    </location>
</feature>
<comment type="subcellular location">
    <subcellularLocation>
        <location evidence="1">Cell membrane</location>
        <topology evidence="1">Multi-pass membrane protein</topology>
    </subcellularLocation>
</comment>
<feature type="compositionally biased region" description="Basic and acidic residues" evidence="6">
    <location>
        <begin position="118"/>
        <end position="130"/>
    </location>
</feature>
<organism evidence="8 9">
    <name type="scientific">Massilia horti</name>
    <dbReference type="NCBI Taxonomy" id="2562153"/>
    <lineage>
        <taxon>Bacteria</taxon>
        <taxon>Pseudomonadati</taxon>
        <taxon>Pseudomonadota</taxon>
        <taxon>Betaproteobacteria</taxon>
        <taxon>Burkholderiales</taxon>
        <taxon>Oxalobacteraceae</taxon>
        <taxon>Telluria group</taxon>
        <taxon>Massilia</taxon>
    </lineage>
</organism>
<evidence type="ECO:0000313" key="8">
    <source>
        <dbReference type="EMBL" id="TFW32510.1"/>
    </source>
</evidence>
<protein>
    <recommendedName>
        <fullName evidence="10">Caa(3)-type oxidase, subunit IV</fullName>
    </recommendedName>
</protein>
<dbReference type="RefSeq" id="WP_135189535.1">
    <property type="nucleotide sequence ID" value="NZ_SPUM01000056.1"/>
</dbReference>
<evidence type="ECO:0000256" key="7">
    <source>
        <dbReference type="SAM" id="Phobius"/>
    </source>
</evidence>
<feature type="transmembrane region" description="Helical" evidence="7">
    <location>
        <begin position="64"/>
        <end position="82"/>
    </location>
</feature>
<accession>A0A4Y9T3A8</accession>
<name>A0A4Y9T3A8_9BURK</name>
<evidence type="ECO:0000256" key="6">
    <source>
        <dbReference type="SAM" id="MobiDB-lite"/>
    </source>
</evidence>
<dbReference type="GO" id="GO:0005886">
    <property type="term" value="C:plasma membrane"/>
    <property type="evidence" value="ECO:0007669"/>
    <property type="project" value="UniProtKB-SubCell"/>
</dbReference>
<feature type="transmembrane region" description="Helical" evidence="7">
    <location>
        <begin position="33"/>
        <end position="52"/>
    </location>
</feature>
<evidence type="ECO:0000313" key="9">
    <source>
        <dbReference type="Proteomes" id="UP000297258"/>
    </source>
</evidence>
<reference evidence="8 9" key="1">
    <citation type="submission" date="2019-03" db="EMBL/GenBank/DDBJ databases">
        <title>Draft genome of Massilia hortus sp. nov., a novel bacterial species of the Oxalobacteraceae family.</title>
        <authorList>
            <person name="Peta V."/>
            <person name="Raths R."/>
            <person name="Bucking H."/>
        </authorList>
    </citation>
    <scope>NUCLEOTIDE SEQUENCE [LARGE SCALE GENOMIC DNA]</scope>
    <source>
        <strain evidence="8 9">ONC3</strain>
    </source>
</reference>
<keyword evidence="2" id="KW-1003">Cell membrane</keyword>
<evidence type="ECO:0000256" key="2">
    <source>
        <dbReference type="ARBA" id="ARBA00022475"/>
    </source>
</evidence>
<sequence>MQRAAPLVLTWLALLALLTLTAASSFVPLGVWNGVINLVIACIKALLVALVYMRLARAGPLPRMVALTGLGTLALLFALSGADYATRHMFRTPWDTPPPGQTRSSRAPAANSPALARSEMDRRETRRENR</sequence>